<dbReference type="RefSeq" id="WP_371150911.1">
    <property type="nucleotide sequence ID" value="NZ_JBFSOO010000011.1"/>
</dbReference>
<dbReference type="NCBIfam" id="TIGR00254">
    <property type="entry name" value="GGDEF"/>
    <property type="match status" value="1"/>
</dbReference>
<evidence type="ECO:0000256" key="2">
    <source>
        <dbReference type="ARBA" id="ARBA00034247"/>
    </source>
</evidence>
<dbReference type="PANTHER" id="PTHR45138">
    <property type="entry name" value="REGULATORY COMPONENTS OF SENSORY TRANSDUCTION SYSTEM"/>
    <property type="match status" value="1"/>
</dbReference>
<dbReference type="SUPFAM" id="SSF55073">
    <property type="entry name" value="Nucleotide cyclase"/>
    <property type="match status" value="1"/>
</dbReference>
<feature type="domain" description="GGDEF" evidence="4">
    <location>
        <begin position="252"/>
        <end position="385"/>
    </location>
</feature>
<evidence type="ECO:0000313" key="5">
    <source>
        <dbReference type="EMBL" id="MEZ6854496.1"/>
    </source>
</evidence>
<feature type="transmembrane region" description="Helical" evidence="3">
    <location>
        <begin position="190"/>
        <end position="211"/>
    </location>
</feature>
<comment type="caution">
    <text evidence="5">The sequence shown here is derived from an EMBL/GenBank/DDBJ whole genome shotgun (WGS) entry which is preliminary data.</text>
</comment>
<protein>
    <recommendedName>
        <fullName evidence="1">diguanylate cyclase</fullName>
        <ecNumber evidence="1">2.7.7.65</ecNumber>
    </recommendedName>
</protein>
<evidence type="ECO:0000256" key="1">
    <source>
        <dbReference type="ARBA" id="ARBA00012528"/>
    </source>
</evidence>
<dbReference type="EC" id="2.7.7.65" evidence="1"/>
<dbReference type="PANTHER" id="PTHR45138:SF9">
    <property type="entry name" value="DIGUANYLATE CYCLASE DGCM-RELATED"/>
    <property type="match status" value="1"/>
</dbReference>
<accession>A0ABV4JUS9</accession>
<dbReference type="Pfam" id="PF00990">
    <property type="entry name" value="GGDEF"/>
    <property type="match status" value="1"/>
</dbReference>
<reference evidence="5 6" key="1">
    <citation type="submission" date="2024-07" db="EMBL/GenBank/DDBJ databases">
        <title>Active virus-host system and metabolic interactions in a Lokiarchaeon culture.</title>
        <authorList>
            <person name="Ponce Toledo R.I."/>
            <person name="Rodrigues Oliveira T."/>
            <person name="Schleper C."/>
        </authorList>
    </citation>
    <scope>NUCLEOTIDE SEQUENCE [LARGE SCALE GENOMIC DNA]</scope>
    <source>
        <strain evidence="5 6">B35</strain>
    </source>
</reference>
<dbReference type="InterPro" id="IPR029787">
    <property type="entry name" value="Nucleotide_cyclase"/>
</dbReference>
<dbReference type="InterPro" id="IPR050469">
    <property type="entry name" value="Diguanylate_Cyclase"/>
</dbReference>
<dbReference type="EMBL" id="JBFSOO010000011">
    <property type="protein sequence ID" value="MEZ6854496.1"/>
    <property type="molecule type" value="Genomic_DNA"/>
</dbReference>
<proteinExistence type="predicted"/>
<feature type="transmembrane region" description="Helical" evidence="3">
    <location>
        <begin position="94"/>
        <end position="111"/>
    </location>
</feature>
<evidence type="ECO:0000256" key="3">
    <source>
        <dbReference type="SAM" id="Phobius"/>
    </source>
</evidence>
<dbReference type="Gene3D" id="3.30.70.270">
    <property type="match status" value="1"/>
</dbReference>
<keyword evidence="3" id="KW-0472">Membrane</keyword>
<sequence>MLEIRELYASLTASAAISTVAFFWLYFSRFSRRGVLWWAMAMTCYLLCLILTTYRGFIPPFFSVLVANVSATAGYVFFWFGIRVFFSRSLTRKVWWCGITLIMLVIIASEITLFDPRLVTSKVLITSLNYATINILIAYELIRNARQSNTAKGMGGINLLNAIIIIYRGIHIVRTESFNLYFITGWTTSAYILWTNASLLLTTVGLILLILEELNAKLTRQAIEDPLTGLLNRRALYSITPEDFLDLQNTHTSLGLLMLDIDHFKLVNDTYGHIIGDTLLKHFAEEVSCCLRSTDILYRIGGEEFLIIAHGVSPLNTCALGERIRKHIEQTPLVTSHGTIHHTVSIGYTMTTPDDTYLKPVLERADSALYYAKNHGRNRVEMSLEAA</sequence>
<feature type="transmembrane region" description="Helical" evidence="3">
    <location>
        <begin position="34"/>
        <end position="54"/>
    </location>
</feature>
<dbReference type="PROSITE" id="PS50887">
    <property type="entry name" value="GGDEF"/>
    <property type="match status" value="1"/>
</dbReference>
<dbReference type="InterPro" id="IPR043128">
    <property type="entry name" value="Rev_trsase/Diguanyl_cyclase"/>
</dbReference>
<feature type="transmembrane region" description="Helical" evidence="3">
    <location>
        <begin position="154"/>
        <end position="170"/>
    </location>
</feature>
<keyword evidence="6" id="KW-1185">Reference proteome</keyword>
<evidence type="ECO:0000259" key="4">
    <source>
        <dbReference type="PROSITE" id="PS50887"/>
    </source>
</evidence>
<dbReference type="Proteomes" id="UP001568358">
    <property type="component" value="Unassembled WGS sequence"/>
</dbReference>
<organism evidence="5 6">
    <name type="scientific">Halodesulfovibrio aestuarii</name>
    <dbReference type="NCBI Taxonomy" id="126333"/>
    <lineage>
        <taxon>Bacteria</taxon>
        <taxon>Pseudomonadati</taxon>
        <taxon>Thermodesulfobacteriota</taxon>
        <taxon>Desulfovibrionia</taxon>
        <taxon>Desulfovibrionales</taxon>
        <taxon>Desulfovibrionaceae</taxon>
        <taxon>Halodesulfovibrio</taxon>
    </lineage>
</organism>
<dbReference type="SMART" id="SM00267">
    <property type="entry name" value="GGDEF"/>
    <property type="match status" value="1"/>
</dbReference>
<feature type="transmembrane region" description="Helical" evidence="3">
    <location>
        <begin position="60"/>
        <end position="82"/>
    </location>
</feature>
<name>A0ABV4JUS9_9BACT</name>
<dbReference type="InterPro" id="IPR000160">
    <property type="entry name" value="GGDEF_dom"/>
</dbReference>
<keyword evidence="3" id="KW-0812">Transmembrane</keyword>
<keyword evidence="3" id="KW-1133">Transmembrane helix</keyword>
<evidence type="ECO:0000313" key="6">
    <source>
        <dbReference type="Proteomes" id="UP001568358"/>
    </source>
</evidence>
<feature type="transmembrane region" description="Helical" evidence="3">
    <location>
        <begin position="6"/>
        <end position="27"/>
    </location>
</feature>
<feature type="transmembrane region" description="Helical" evidence="3">
    <location>
        <begin position="123"/>
        <end position="142"/>
    </location>
</feature>
<dbReference type="CDD" id="cd01949">
    <property type="entry name" value="GGDEF"/>
    <property type="match status" value="1"/>
</dbReference>
<comment type="catalytic activity">
    <reaction evidence="2">
        <text>2 GTP = 3',3'-c-di-GMP + 2 diphosphate</text>
        <dbReference type="Rhea" id="RHEA:24898"/>
        <dbReference type="ChEBI" id="CHEBI:33019"/>
        <dbReference type="ChEBI" id="CHEBI:37565"/>
        <dbReference type="ChEBI" id="CHEBI:58805"/>
        <dbReference type="EC" id="2.7.7.65"/>
    </reaction>
</comment>
<gene>
    <name evidence="5" type="ORF">AB2Z07_13335</name>
</gene>